<reference evidence="10" key="1">
    <citation type="submission" date="2021-03" db="EMBL/GenBank/DDBJ databases">
        <authorList>
            <person name="Bekaert M."/>
        </authorList>
    </citation>
    <scope>NUCLEOTIDE SEQUENCE</scope>
</reference>
<evidence type="ECO:0000313" key="11">
    <source>
        <dbReference type="Proteomes" id="UP000683360"/>
    </source>
</evidence>
<dbReference type="SUPFAM" id="SSF48371">
    <property type="entry name" value="ARM repeat"/>
    <property type="match status" value="1"/>
</dbReference>
<evidence type="ECO:0000256" key="8">
    <source>
        <dbReference type="SAM" id="MobiDB-lite"/>
    </source>
</evidence>
<organism evidence="10 11">
    <name type="scientific">Mytilus edulis</name>
    <name type="common">Blue mussel</name>
    <dbReference type="NCBI Taxonomy" id="6550"/>
    <lineage>
        <taxon>Eukaryota</taxon>
        <taxon>Metazoa</taxon>
        <taxon>Spiralia</taxon>
        <taxon>Lophotrochozoa</taxon>
        <taxon>Mollusca</taxon>
        <taxon>Bivalvia</taxon>
        <taxon>Autobranchia</taxon>
        <taxon>Pteriomorphia</taxon>
        <taxon>Mytilida</taxon>
        <taxon>Mytiloidea</taxon>
        <taxon>Mytilidae</taxon>
        <taxon>Mytilinae</taxon>
        <taxon>Mytilus</taxon>
    </lineage>
</organism>
<dbReference type="GO" id="GO:0005635">
    <property type="term" value="C:nuclear envelope"/>
    <property type="evidence" value="ECO:0007669"/>
    <property type="project" value="TreeGrafter"/>
</dbReference>
<dbReference type="PANTHER" id="PTHR10997:SF18">
    <property type="entry name" value="D-IMPORTIN 7_RANBP7"/>
    <property type="match status" value="1"/>
</dbReference>
<dbReference type="GO" id="GO:0005829">
    <property type="term" value="C:cytosol"/>
    <property type="evidence" value="ECO:0007669"/>
    <property type="project" value="TreeGrafter"/>
</dbReference>
<keyword evidence="5" id="KW-0963">Cytoplasm</keyword>
<evidence type="ECO:0000256" key="1">
    <source>
        <dbReference type="ARBA" id="ARBA00004123"/>
    </source>
</evidence>
<dbReference type="GO" id="GO:0006606">
    <property type="term" value="P:protein import into nucleus"/>
    <property type="evidence" value="ECO:0007669"/>
    <property type="project" value="TreeGrafter"/>
</dbReference>
<gene>
    <name evidence="10" type="ORF">MEDL_28546</name>
</gene>
<dbReference type="InterPro" id="IPR001494">
    <property type="entry name" value="Importin-beta_N"/>
</dbReference>
<evidence type="ECO:0000256" key="6">
    <source>
        <dbReference type="ARBA" id="ARBA00022927"/>
    </source>
</evidence>
<dbReference type="GO" id="GO:0031267">
    <property type="term" value="F:small GTPase binding"/>
    <property type="evidence" value="ECO:0007669"/>
    <property type="project" value="InterPro"/>
</dbReference>
<dbReference type="InterPro" id="IPR016024">
    <property type="entry name" value="ARM-type_fold"/>
</dbReference>
<feature type="compositionally biased region" description="Acidic residues" evidence="8">
    <location>
        <begin position="857"/>
        <end position="888"/>
    </location>
</feature>
<keyword evidence="11" id="KW-1185">Reference proteome</keyword>
<dbReference type="OrthoDB" id="760868at2759"/>
<dbReference type="InterPro" id="IPR058669">
    <property type="entry name" value="TPR_IPO7/11-like"/>
</dbReference>
<comment type="caution">
    <text evidence="10">The sequence shown here is derived from an EMBL/GenBank/DDBJ whole genome shotgun (WGS) entry which is preliminary data.</text>
</comment>
<evidence type="ECO:0000313" key="10">
    <source>
        <dbReference type="EMBL" id="CAG2214731.1"/>
    </source>
</evidence>
<dbReference type="SMART" id="SM00913">
    <property type="entry name" value="IBN_N"/>
    <property type="match status" value="1"/>
</dbReference>
<keyword evidence="7" id="KW-0539">Nucleus</keyword>
<feature type="region of interest" description="Disordered" evidence="8">
    <location>
        <begin position="853"/>
        <end position="915"/>
    </location>
</feature>
<dbReference type="InterPro" id="IPR011989">
    <property type="entry name" value="ARM-like"/>
</dbReference>
<proteinExistence type="inferred from homology"/>
<evidence type="ECO:0000256" key="4">
    <source>
        <dbReference type="ARBA" id="ARBA00022448"/>
    </source>
</evidence>
<feature type="compositionally biased region" description="Acidic residues" evidence="8">
    <location>
        <begin position="901"/>
        <end position="915"/>
    </location>
</feature>
<feature type="domain" description="Importin N-terminal" evidence="9">
    <location>
        <begin position="22"/>
        <end position="102"/>
    </location>
</feature>
<dbReference type="AlphaFoldDB" id="A0A8S3S8M5"/>
<evidence type="ECO:0000259" key="9">
    <source>
        <dbReference type="PROSITE" id="PS50166"/>
    </source>
</evidence>
<dbReference type="FunFam" id="1.25.10.10:FF:000053">
    <property type="entry name" value="Importin 7"/>
    <property type="match status" value="1"/>
</dbReference>
<keyword evidence="6" id="KW-0653">Protein transport</keyword>
<protein>
    <submittedName>
        <fullName evidence="10">IPO7</fullName>
    </submittedName>
</protein>
<dbReference type="EMBL" id="CAJPWZ010001420">
    <property type="protein sequence ID" value="CAG2214731.1"/>
    <property type="molecule type" value="Genomic_DNA"/>
</dbReference>
<dbReference type="PANTHER" id="PTHR10997">
    <property type="entry name" value="IMPORTIN-7, 8, 11"/>
    <property type="match status" value="1"/>
</dbReference>
<evidence type="ECO:0000256" key="2">
    <source>
        <dbReference type="ARBA" id="ARBA00004496"/>
    </source>
</evidence>
<comment type="similarity">
    <text evidence="3">Belongs to the importin beta family.</text>
</comment>
<name>A0A8S3S8M5_MYTED</name>
<keyword evidence="4" id="KW-0813">Transport</keyword>
<dbReference type="Pfam" id="PF03810">
    <property type="entry name" value="IBN_N"/>
    <property type="match status" value="1"/>
</dbReference>
<dbReference type="PROSITE" id="PS50166">
    <property type="entry name" value="IMPORTIN_B_NT"/>
    <property type="match status" value="1"/>
</dbReference>
<sequence length="1009" mass="115845">MEVNSIVEALRATMDINNREQAEKQLHEVHKIIGFSPLLLQVVMTEQLDMPVRQAGAIYLKNVLTQSWQEKEVENPGDPVPFSVHEQDRQQIRDNVIEAIIHAAGPIRSQLCVIVSHIIKCDYPGRWAVLPEKIATFIQSENPMQWMGALMTLYQMVKVYEYKRPDERKILDDAMGIMLPLIYQRISFMMQDQSEASVLLQKQILKIYYAFIQNFLPQDVLTKEVFTQWMEVIRQIVDRPVPEETTQIDEDERPELAWWKVKKWATHILARVFERYGSPGNVTKEYNAFAEWYLKAFSGGIIAVLFKVLDQYRQKIYVAPRVMQQVLNYLNQGVSHAFSWKYMKPHFQTLIQEVLFPLMCHSDEDDELWNTDPQEYIRVKYDVFEDFLSPVIAAQTLFYSAASKRKEVLQKAMGFSMQVINEPNVNPRQKDGALHMIGAVAEVLLKRKIYKDQAEMMLVNHVYPEFTNESGFLRARACWVLKHFYLPVRVEAAIALQMLITEQEKAKQFIQPHIKPIILELLNVIRETESDDLTTVMQRLVCTYVEEVSTLAVEMMTHLASTFASVIDGDISESEEKSITALGLLNTMETILTVMEDQKEIMLQLEGIVLNVIGVIMQKEIMDFYEEMLSLVYSLTSGHVSVHLWQVFQMLHTMFQKDGIDYFTEMMPALHNYITVDTPAFLANPEHVQIIYNMCKTVMSADIGEDAECHAAKLLEVIILQCPGQVDHVIPSFIELALSRLTREVLTSELRTMCLQVVIAALYYNLPFLMDTLSKLQIPNVNGSLLAQFLKSWFHDIDCFVGLHDRKITVLGLCSLVNLISNNRPNEVSEVSAQIIPALLLLFSGLKRAYAAKAKEDEDSSDEEDEDDDEEKDENELASDEDEVDEDGAQYLEKLEKSANEDDDSDNEYSDDGMEETALESYQTPLDEDSCQVDEYQVFKNVLQSIQTADPVWYQALMTPVTPEQTKELEDVFKLAEQRHAAAESKRIEDAGGYVFQNQSVPQNFNFGT</sequence>
<dbReference type="Pfam" id="PF25758">
    <property type="entry name" value="TPR_IPO11"/>
    <property type="match status" value="1"/>
</dbReference>
<evidence type="ECO:0000256" key="5">
    <source>
        <dbReference type="ARBA" id="ARBA00022490"/>
    </source>
</evidence>
<accession>A0A8S3S8M5</accession>
<evidence type="ECO:0000256" key="7">
    <source>
        <dbReference type="ARBA" id="ARBA00023242"/>
    </source>
</evidence>
<evidence type="ECO:0000256" key="3">
    <source>
        <dbReference type="ARBA" id="ARBA00007991"/>
    </source>
</evidence>
<dbReference type="Gene3D" id="1.25.10.10">
    <property type="entry name" value="Leucine-rich Repeat Variant"/>
    <property type="match status" value="1"/>
</dbReference>
<comment type="subcellular location">
    <subcellularLocation>
        <location evidence="2">Cytoplasm</location>
    </subcellularLocation>
    <subcellularLocation>
        <location evidence="1">Nucleus</location>
    </subcellularLocation>
</comment>
<dbReference type="Proteomes" id="UP000683360">
    <property type="component" value="Unassembled WGS sequence"/>
</dbReference>